<dbReference type="GO" id="GO:0015093">
    <property type="term" value="F:ferrous iron transmembrane transporter activity"/>
    <property type="evidence" value="ECO:0007669"/>
    <property type="project" value="TreeGrafter"/>
</dbReference>
<keyword evidence="4 7" id="KW-0812">Transmembrane</keyword>
<sequence length="294" mass="32926">MNRFKAAYLAIAVSIFLVFFKISIGLFTNSISIISDGMHSFMDVIASTITLAAMKLAKKPVDQCHNYGHGKYEDLAAVIQSVLILIISITIIYQAASRILNQNLITETLPGMGVMLVSITLHSVTVLIMLKYAKKENSIALRANALHLLADVITSVGVIVGLVIIHFTGIRIIDPIVAIIVALIIIKTGYDIGKESIQQLLDKSLSQGEKRIIEEILEQHTPPILEYHHLRTRRVGESRQVDLHLVFPNDYSLMEAHDVSSNIEKDIHQRLTNARTTIHLEPEIHDHPYKLYRL</sequence>
<feature type="transmembrane region" description="Helical" evidence="7">
    <location>
        <begin position="75"/>
        <end position="96"/>
    </location>
</feature>
<evidence type="ECO:0000256" key="5">
    <source>
        <dbReference type="ARBA" id="ARBA00022989"/>
    </source>
</evidence>
<feature type="domain" description="Cation efflux protein transmembrane" evidence="8">
    <location>
        <begin position="8"/>
        <end position="201"/>
    </location>
</feature>
<evidence type="ECO:0000256" key="1">
    <source>
        <dbReference type="ARBA" id="ARBA00004141"/>
    </source>
</evidence>
<evidence type="ECO:0000259" key="9">
    <source>
        <dbReference type="Pfam" id="PF16916"/>
    </source>
</evidence>
<evidence type="ECO:0000256" key="4">
    <source>
        <dbReference type="ARBA" id="ARBA00022692"/>
    </source>
</evidence>
<comment type="subcellular location">
    <subcellularLocation>
        <location evidence="1">Membrane</location>
        <topology evidence="1">Multi-pass membrane protein</topology>
    </subcellularLocation>
</comment>
<dbReference type="SUPFAM" id="SSF161111">
    <property type="entry name" value="Cation efflux protein transmembrane domain-like"/>
    <property type="match status" value="1"/>
</dbReference>
<evidence type="ECO:0000259" key="8">
    <source>
        <dbReference type="Pfam" id="PF01545"/>
    </source>
</evidence>
<dbReference type="InterPro" id="IPR027469">
    <property type="entry name" value="Cation_efflux_TMD_sf"/>
</dbReference>
<keyword evidence="5 7" id="KW-1133">Transmembrane helix</keyword>
<comment type="similarity">
    <text evidence="2">Belongs to the cation diffusion facilitator (CDF) transporter (TC 2.A.4) family.</text>
</comment>
<proteinExistence type="inferred from homology"/>
<gene>
    <name evidence="10" type="ORF">SAMN05660297_00860</name>
</gene>
<evidence type="ECO:0000256" key="2">
    <source>
        <dbReference type="ARBA" id="ARBA00008114"/>
    </source>
</evidence>
<dbReference type="InterPro" id="IPR036837">
    <property type="entry name" value="Cation_efflux_CTD_sf"/>
</dbReference>
<keyword evidence="3" id="KW-0813">Transport</keyword>
<feature type="domain" description="Cation efflux protein cytoplasmic" evidence="9">
    <location>
        <begin position="209"/>
        <end position="283"/>
    </location>
</feature>
<feature type="transmembrane region" description="Helical" evidence="7">
    <location>
        <begin position="7"/>
        <end position="27"/>
    </location>
</feature>
<feature type="transmembrane region" description="Helical" evidence="7">
    <location>
        <begin position="145"/>
        <end position="166"/>
    </location>
</feature>
<dbReference type="NCBIfam" id="TIGR01297">
    <property type="entry name" value="CDF"/>
    <property type="match status" value="1"/>
</dbReference>
<dbReference type="Pfam" id="PF01545">
    <property type="entry name" value="Cation_efflux"/>
    <property type="match status" value="1"/>
</dbReference>
<dbReference type="RefSeq" id="WP_090439812.1">
    <property type="nucleotide sequence ID" value="NZ_FOHU01000002.1"/>
</dbReference>
<evidence type="ECO:0000256" key="6">
    <source>
        <dbReference type="ARBA" id="ARBA00023136"/>
    </source>
</evidence>
<dbReference type="InterPro" id="IPR027470">
    <property type="entry name" value="Cation_efflux_CTD"/>
</dbReference>
<keyword evidence="6 7" id="KW-0472">Membrane</keyword>
<dbReference type="EMBL" id="FOHU01000002">
    <property type="protein sequence ID" value="SES88630.1"/>
    <property type="molecule type" value="Genomic_DNA"/>
</dbReference>
<evidence type="ECO:0000313" key="10">
    <source>
        <dbReference type="EMBL" id="SES88630.1"/>
    </source>
</evidence>
<dbReference type="GO" id="GO:0006882">
    <property type="term" value="P:intracellular zinc ion homeostasis"/>
    <property type="evidence" value="ECO:0007669"/>
    <property type="project" value="TreeGrafter"/>
</dbReference>
<evidence type="ECO:0000256" key="7">
    <source>
        <dbReference type="SAM" id="Phobius"/>
    </source>
</evidence>
<dbReference type="GO" id="GO:0015341">
    <property type="term" value="F:zinc efflux antiporter activity"/>
    <property type="evidence" value="ECO:0007669"/>
    <property type="project" value="TreeGrafter"/>
</dbReference>
<dbReference type="SUPFAM" id="SSF160240">
    <property type="entry name" value="Cation efflux protein cytoplasmic domain-like"/>
    <property type="match status" value="1"/>
</dbReference>
<dbReference type="STRING" id="426128.SAMN05660297_00860"/>
<accession>A0A1I0A3I2</accession>
<dbReference type="InterPro" id="IPR058533">
    <property type="entry name" value="Cation_efflux_TM"/>
</dbReference>
<name>A0A1I0A3I2_9FIRM</name>
<dbReference type="InterPro" id="IPR050291">
    <property type="entry name" value="CDF_Transporter"/>
</dbReference>
<dbReference type="AlphaFoldDB" id="A0A1I0A3I2"/>
<organism evidence="10 11">
    <name type="scientific">Natronincola peptidivorans</name>
    <dbReference type="NCBI Taxonomy" id="426128"/>
    <lineage>
        <taxon>Bacteria</taxon>
        <taxon>Bacillati</taxon>
        <taxon>Bacillota</taxon>
        <taxon>Clostridia</taxon>
        <taxon>Peptostreptococcales</taxon>
        <taxon>Natronincolaceae</taxon>
        <taxon>Natronincola</taxon>
    </lineage>
</organism>
<reference evidence="10 11" key="1">
    <citation type="submission" date="2016-10" db="EMBL/GenBank/DDBJ databases">
        <authorList>
            <person name="de Groot N.N."/>
        </authorList>
    </citation>
    <scope>NUCLEOTIDE SEQUENCE [LARGE SCALE GENOMIC DNA]</scope>
    <source>
        <strain evidence="10 11">DSM 18979</strain>
    </source>
</reference>
<protein>
    <submittedName>
        <fullName evidence="10">Cation diffusion facilitator family transporter</fullName>
    </submittedName>
</protein>
<evidence type="ECO:0000313" key="11">
    <source>
        <dbReference type="Proteomes" id="UP000199568"/>
    </source>
</evidence>
<feature type="transmembrane region" description="Helical" evidence="7">
    <location>
        <begin position="172"/>
        <end position="190"/>
    </location>
</feature>
<dbReference type="Pfam" id="PF16916">
    <property type="entry name" value="ZT_dimer"/>
    <property type="match status" value="1"/>
</dbReference>
<evidence type="ECO:0000256" key="3">
    <source>
        <dbReference type="ARBA" id="ARBA00022448"/>
    </source>
</evidence>
<dbReference type="Gene3D" id="1.20.1510.10">
    <property type="entry name" value="Cation efflux protein transmembrane domain"/>
    <property type="match status" value="1"/>
</dbReference>
<dbReference type="InterPro" id="IPR002524">
    <property type="entry name" value="Cation_efflux"/>
</dbReference>
<keyword evidence="11" id="KW-1185">Reference proteome</keyword>
<dbReference type="FunFam" id="1.20.1510.10:FF:000006">
    <property type="entry name" value="Divalent cation efflux transporter"/>
    <property type="match status" value="1"/>
</dbReference>
<dbReference type="PANTHER" id="PTHR43840">
    <property type="entry name" value="MITOCHONDRIAL METAL TRANSPORTER 1-RELATED"/>
    <property type="match status" value="1"/>
</dbReference>
<feature type="transmembrane region" description="Helical" evidence="7">
    <location>
        <begin position="33"/>
        <end position="54"/>
    </location>
</feature>
<dbReference type="Gene3D" id="3.30.70.1350">
    <property type="entry name" value="Cation efflux protein, cytoplasmic domain"/>
    <property type="match status" value="1"/>
</dbReference>
<dbReference type="Proteomes" id="UP000199568">
    <property type="component" value="Unassembled WGS sequence"/>
</dbReference>
<dbReference type="OrthoDB" id="9806522at2"/>
<dbReference type="PANTHER" id="PTHR43840:SF15">
    <property type="entry name" value="MITOCHONDRIAL METAL TRANSPORTER 1-RELATED"/>
    <property type="match status" value="1"/>
</dbReference>
<dbReference type="GO" id="GO:0005886">
    <property type="term" value="C:plasma membrane"/>
    <property type="evidence" value="ECO:0007669"/>
    <property type="project" value="TreeGrafter"/>
</dbReference>
<dbReference type="GO" id="GO:0015086">
    <property type="term" value="F:cadmium ion transmembrane transporter activity"/>
    <property type="evidence" value="ECO:0007669"/>
    <property type="project" value="TreeGrafter"/>
</dbReference>
<feature type="transmembrane region" description="Helical" evidence="7">
    <location>
        <begin position="108"/>
        <end position="133"/>
    </location>
</feature>